<dbReference type="CDD" id="cd00586">
    <property type="entry name" value="4HBT"/>
    <property type="match status" value="1"/>
</dbReference>
<dbReference type="EMBL" id="SNWQ01000009">
    <property type="protein sequence ID" value="TDO47249.1"/>
    <property type="molecule type" value="Genomic_DNA"/>
</dbReference>
<dbReference type="Gene3D" id="3.10.129.10">
    <property type="entry name" value="Hotdog Thioesterase"/>
    <property type="match status" value="1"/>
</dbReference>
<organism evidence="1 2">
    <name type="scientific">Kribbella caucasensis</name>
    <dbReference type="NCBI Taxonomy" id="2512215"/>
    <lineage>
        <taxon>Bacteria</taxon>
        <taxon>Bacillati</taxon>
        <taxon>Actinomycetota</taxon>
        <taxon>Actinomycetes</taxon>
        <taxon>Propionibacteriales</taxon>
        <taxon>Kribbellaceae</taxon>
        <taxon>Kribbella</taxon>
    </lineage>
</organism>
<dbReference type="InterPro" id="IPR029069">
    <property type="entry name" value="HotDog_dom_sf"/>
</dbReference>
<dbReference type="PANTHER" id="PTHR31793:SF24">
    <property type="entry name" value="LONG-CHAIN ACYL-COA THIOESTERASE FADM"/>
    <property type="match status" value="1"/>
</dbReference>
<evidence type="ECO:0000313" key="2">
    <source>
        <dbReference type="Proteomes" id="UP000295388"/>
    </source>
</evidence>
<sequence length="143" mass="16140">MSTFTHPVLVRWSDIDSYDHVNNVRYFDYLQEARIAFLADVFQTPGVFFDEFPCVLVSQTVDYLRPILLRHPPYDVDVWVEAVGGTSYTLGSRIVDRGGETELVYAKATSVLVAVVPETHAKRPLAEAERVALVGRLPSDLRQ</sequence>
<dbReference type="RefSeq" id="WP_133801628.1">
    <property type="nucleotide sequence ID" value="NZ_SNWQ01000009.1"/>
</dbReference>
<evidence type="ECO:0000313" key="1">
    <source>
        <dbReference type="EMBL" id="TDO47249.1"/>
    </source>
</evidence>
<dbReference type="Proteomes" id="UP000295388">
    <property type="component" value="Unassembled WGS sequence"/>
</dbReference>
<protein>
    <submittedName>
        <fullName evidence="1">Acyl-CoA thioester hydrolase</fullName>
    </submittedName>
</protein>
<comment type="caution">
    <text evidence="1">The sequence shown here is derived from an EMBL/GenBank/DDBJ whole genome shotgun (WGS) entry which is preliminary data.</text>
</comment>
<reference evidence="1 2" key="1">
    <citation type="submission" date="2019-03" db="EMBL/GenBank/DDBJ databases">
        <title>Genomic Encyclopedia of Type Strains, Phase III (KMG-III): the genomes of soil and plant-associated and newly described type strains.</title>
        <authorList>
            <person name="Whitman W."/>
        </authorList>
    </citation>
    <scope>NUCLEOTIDE SEQUENCE [LARGE SCALE GENOMIC DNA]</scope>
    <source>
        <strain evidence="1 2">VKM Ac-2527</strain>
    </source>
</reference>
<accession>A0A4R6KCD0</accession>
<dbReference type="InterPro" id="IPR050563">
    <property type="entry name" value="4-hydroxybenzoyl-CoA_TE"/>
</dbReference>
<dbReference type="PANTHER" id="PTHR31793">
    <property type="entry name" value="4-HYDROXYBENZOYL-COA THIOESTERASE FAMILY MEMBER"/>
    <property type="match status" value="1"/>
</dbReference>
<keyword evidence="1" id="KW-0378">Hydrolase</keyword>
<proteinExistence type="predicted"/>
<gene>
    <name evidence="1" type="ORF">EV643_109142</name>
</gene>
<dbReference type="GO" id="GO:0047617">
    <property type="term" value="F:fatty acyl-CoA hydrolase activity"/>
    <property type="evidence" value="ECO:0007669"/>
    <property type="project" value="TreeGrafter"/>
</dbReference>
<dbReference type="SUPFAM" id="SSF54637">
    <property type="entry name" value="Thioesterase/thiol ester dehydrase-isomerase"/>
    <property type="match status" value="1"/>
</dbReference>
<dbReference type="OrthoDB" id="9799036at2"/>
<name>A0A4R6KCD0_9ACTN</name>
<keyword evidence="2" id="KW-1185">Reference proteome</keyword>
<dbReference type="Pfam" id="PF13279">
    <property type="entry name" value="4HBT_2"/>
    <property type="match status" value="1"/>
</dbReference>
<dbReference type="AlphaFoldDB" id="A0A4R6KCD0"/>